<dbReference type="OrthoDB" id="4081078at2759"/>
<evidence type="ECO:0000313" key="1">
    <source>
        <dbReference type="EMBL" id="ODV69155.1"/>
    </source>
</evidence>
<reference evidence="2" key="1">
    <citation type="submission" date="2016-05" db="EMBL/GenBank/DDBJ databases">
        <title>Comparative genomics of biotechnologically important yeasts.</title>
        <authorList>
            <consortium name="DOE Joint Genome Institute"/>
            <person name="Riley R."/>
            <person name="Haridas S."/>
            <person name="Wolfe K.H."/>
            <person name="Lopes M.R."/>
            <person name="Hittinger C.T."/>
            <person name="Goker M."/>
            <person name="Salamov A."/>
            <person name="Wisecaver J."/>
            <person name="Long T.M."/>
            <person name="Aerts A.L."/>
            <person name="Barry K."/>
            <person name="Choi C."/>
            <person name="Clum A."/>
            <person name="Coughlan A.Y."/>
            <person name="Deshpande S."/>
            <person name="Douglass A.P."/>
            <person name="Hanson S.J."/>
            <person name="Klenk H.-P."/>
            <person name="Labutti K."/>
            <person name="Lapidus A."/>
            <person name="Lindquist E."/>
            <person name="Lipzen A."/>
            <person name="Meier-Kolthoff J.P."/>
            <person name="Ohm R.A."/>
            <person name="Otillar R.P."/>
            <person name="Pangilinan J."/>
            <person name="Peng Y."/>
            <person name="Rokas A."/>
            <person name="Rosa C.A."/>
            <person name="Scheuner C."/>
            <person name="Sibirny A.A."/>
            <person name="Slot J.C."/>
            <person name="Stielow J.B."/>
            <person name="Sun H."/>
            <person name="Kurtzman C.P."/>
            <person name="Blackwell M."/>
            <person name="Grigoriev I.V."/>
            <person name="Jeffries T.W."/>
        </authorList>
    </citation>
    <scope>NUCLEOTIDE SEQUENCE [LARGE SCALE GENOMIC DNA]</scope>
    <source>
        <strain evidence="2">NRRL Y-1933</strain>
    </source>
</reference>
<dbReference type="EMBL" id="KV454539">
    <property type="protein sequence ID" value="ODV69155.1"/>
    <property type="molecule type" value="Genomic_DNA"/>
</dbReference>
<dbReference type="RefSeq" id="XP_020078222.1">
    <property type="nucleotide sequence ID" value="XM_020223488.1"/>
</dbReference>
<sequence length="276" mass="31908">MSYHNSWSSYRPSNYPRKRVYHENLSYGVPNKHFLSIENVNPVTYENQVEDSKVLNSIKRFNAKNKPEVSKRNSNISMIVAEIEANYFEENFQKYLDELRESFQISDLIISRESYNIADKLITVYGDIESVSKAALYITFVLNSKLNNVINSDLYTLKSGNYSAYFLTQLDKLSLALQSSGIYNFDVAHGFSGLESFHVILVKSDFNSIFNFLVHLQENTKESDHDYINDLKDVHTVSLDQNASGLYKQPEDRKQNFQTQAKKALRYVYPESFSTS</sequence>
<protein>
    <submittedName>
        <fullName evidence="1">Uncharacterized protein</fullName>
    </submittedName>
</protein>
<proteinExistence type="predicted"/>
<name>A0A1E4RQ16_9ASCO</name>
<accession>A0A1E4RQ16</accession>
<dbReference type="Proteomes" id="UP000095085">
    <property type="component" value="Unassembled WGS sequence"/>
</dbReference>
<keyword evidence="2" id="KW-1185">Reference proteome</keyword>
<gene>
    <name evidence="1" type="ORF">HYPBUDRAFT_5201</name>
</gene>
<evidence type="ECO:0000313" key="2">
    <source>
        <dbReference type="Proteomes" id="UP000095085"/>
    </source>
</evidence>
<dbReference type="AlphaFoldDB" id="A0A1E4RQ16"/>
<organism evidence="1 2">
    <name type="scientific">Hyphopichia burtonii NRRL Y-1933</name>
    <dbReference type="NCBI Taxonomy" id="984485"/>
    <lineage>
        <taxon>Eukaryota</taxon>
        <taxon>Fungi</taxon>
        <taxon>Dikarya</taxon>
        <taxon>Ascomycota</taxon>
        <taxon>Saccharomycotina</taxon>
        <taxon>Pichiomycetes</taxon>
        <taxon>Debaryomycetaceae</taxon>
        <taxon>Hyphopichia</taxon>
    </lineage>
</organism>
<dbReference type="GeneID" id="30998037"/>